<keyword evidence="1" id="KW-0812">Transmembrane</keyword>
<keyword evidence="1" id="KW-1133">Transmembrane helix</keyword>
<keyword evidence="1" id="KW-0472">Membrane</keyword>
<evidence type="ECO:0000256" key="1">
    <source>
        <dbReference type="SAM" id="Phobius"/>
    </source>
</evidence>
<proteinExistence type="predicted"/>
<dbReference type="STRING" id="930117.SAMN05216225_100749"/>
<sequence>METFSIFGLLISLILFLLPIALIIVAIVYGVKILKRAERRADERLKIDKENSNYQKQQLNEINELNNRITTIEKLLKDVE</sequence>
<protein>
    <submittedName>
        <fullName evidence="2">Uncharacterized protein</fullName>
    </submittedName>
</protein>
<evidence type="ECO:0000313" key="3">
    <source>
        <dbReference type="Proteomes" id="UP000183988"/>
    </source>
</evidence>
<gene>
    <name evidence="2" type="ORF">SAMN05216225_100749</name>
</gene>
<feature type="transmembrane region" description="Helical" evidence="1">
    <location>
        <begin position="6"/>
        <end position="31"/>
    </location>
</feature>
<evidence type="ECO:0000313" key="2">
    <source>
        <dbReference type="EMBL" id="SHF86384.1"/>
    </source>
</evidence>
<keyword evidence="3" id="KW-1185">Reference proteome</keyword>
<dbReference type="EMBL" id="FQVW01000007">
    <property type="protein sequence ID" value="SHF86384.1"/>
    <property type="molecule type" value="Genomic_DNA"/>
</dbReference>
<accession>A0A1M5F4D9</accession>
<dbReference type="OrthoDB" id="2991555at2"/>
<dbReference type="Proteomes" id="UP000183988">
    <property type="component" value="Unassembled WGS sequence"/>
</dbReference>
<name>A0A1M5F4D9_9BACI</name>
<dbReference type="AlphaFoldDB" id="A0A1M5F4D9"/>
<reference evidence="2 3" key="1">
    <citation type="submission" date="2016-11" db="EMBL/GenBank/DDBJ databases">
        <authorList>
            <person name="Jaros S."/>
            <person name="Januszkiewicz K."/>
            <person name="Wedrychowicz H."/>
        </authorList>
    </citation>
    <scope>NUCLEOTIDE SEQUENCE [LARGE SCALE GENOMIC DNA]</scope>
    <source>
        <strain evidence="2 3">IBRC-M 10683</strain>
    </source>
</reference>
<organism evidence="2 3">
    <name type="scientific">Ornithinibacillus halophilus</name>
    <dbReference type="NCBI Taxonomy" id="930117"/>
    <lineage>
        <taxon>Bacteria</taxon>
        <taxon>Bacillati</taxon>
        <taxon>Bacillota</taxon>
        <taxon>Bacilli</taxon>
        <taxon>Bacillales</taxon>
        <taxon>Bacillaceae</taxon>
        <taxon>Ornithinibacillus</taxon>
    </lineage>
</organism>
<dbReference type="RefSeq" id="WP_072888752.1">
    <property type="nucleotide sequence ID" value="NZ_FQVW01000007.1"/>
</dbReference>